<keyword evidence="2" id="KW-0479">Metal-binding</keyword>
<evidence type="ECO:0000256" key="1">
    <source>
        <dbReference type="ARBA" id="ARBA00001961"/>
    </source>
</evidence>
<dbReference type="PANTHER" id="PTHR10869">
    <property type="entry name" value="PROLYL 4-HYDROXYLASE ALPHA SUBUNIT"/>
    <property type="match status" value="1"/>
</dbReference>
<comment type="caution">
    <text evidence="8">The sequence shown here is derived from an EMBL/GenBank/DDBJ whole genome shotgun (WGS) entry which is preliminary data.</text>
</comment>
<dbReference type="InterPro" id="IPR044862">
    <property type="entry name" value="Pro_4_hyd_alph_FE2OG_OXY"/>
</dbReference>
<feature type="signal peptide" evidence="6">
    <location>
        <begin position="1"/>
        <end position="21"/>
    </location>
</feature>
<sequence length="284" mass="31510">MYSYIVAFVAFLVLFYNPISELLSPATPQIRRTPRPQINFDLLAPEQDTANGTSIQCPEDSYSVHIFSREPLVLYIEGFLRPEERAHLLEISEPIFEPSTVTHDAGSTAHRDAGVRDSEVALVPRTAGVRCVEARARALQGWRDEVWVERLRVQRYRPGGHYGHHFDWSSGRGGWGRVSSFMAWVDDGDGALAGGGTEFPALRGSGDPRWCRFVECPANSTREGDGGDDQGGTVFKPLVGNAVYWENFRADGTGSGYEETWHAGLPVVEGVKVGLNIWSWGRIE</sequence>
<dbReference type="FunFam" id="2.60.120.620:FF:000027">
    <property type="entry name" value="Oxidoreductase, 2OG-Fe(II) oxygenase family family"/>
    <property type="match status" value="1"/>
</dbReference>
<dbReference type="SMART" id="SM00702">
    <property type="entry name" value="P4Hc"/>
    <property type="match status" value="1"/>
</dbReference>
<evidence type="ECO:0000256" key="6">
    <source>
        <dbReference type="SAM" id="SignalP"/>
    </source>
</evidence>
<evidence type="ECO:0000313" key="9">
    <source>
        <dbReference type="Proteomes" id="UP001244011"/>
    </source>
</evidence>
<evidence type="ECO:0000259" key="7">
    <source>
        <dbReference type="SMART" id="SM00702"/>
    </source>
</evidence>
<keyword evidence="4" id="KW-0560">Oxidoreductase</keyword>
<feature type="chain" id="PRO_5042549979" description="Prolyl 4-hydroxylase alpha subunit domain-containing protein" evidence="6">
    <location>
        <begin position="22"/>
        <end position="284"/>
    </location>
</feature>
<dbReference type="GO" id="GO:0005783">
    <property type="term" value="C:endoplasmic reticulum"/>
    <property type="evidence" value="ECO:0007669"/>
    <property type="project" value="TreeGrafter"/>
</dbReference>
<keyword evidence="6" id="KW-0732">Signal</keyword>
<keyword evidence="5" id="KW-0408">Iron</keyword>
<evidence type="ECO:0000313" key="8">
    <source>
        <dbReference type="EMBL" id="KAK1769162.1"/>
    </source>
</evidence>
<dbReference type="InterPro" id="IPR045054">
    <property type="entry name" value="P4HA-like"/>
</dbReference>
<evidence type="ECO:0000256" key="2">
    <source>
        <dbReference type="ARBA" id="ARBA00022723"/>
    </source>
</evidence>
<dbReference type="InterPro" id="IPR006620">
    <property type="entry name" value="Pro_4_hyd_alph"/>
</dbReference>
<dbReference type="Gene3D" id="2.60.120.620">
    <property type="entry name" value="q2cbj1_9rhob like domain"/>
    <property type="match status" value="1"/>
</dbReference>
<keyword evidence="9" id="KW-1185">Reference proteome</keyword>
<dbReference type="RefSeq" id="XP_060285375.1">
    <property type="nucleotide sequence ID" value="XM_060425974.1"/>
</dbReference>
<proteinExistence type="predicted"/>
<gene>
    <name evidence="8" type="ORF">QBC33DRAFT_513399</name>
</gene>
<protein>
    <recommendedName>
        <fullName evidence="7">Prolyl 4-hydroxylase alpha subunit domain-containing protein</fullName>
    </recommendedName>
</protein>
<dbReference type="EMBL" id="MU839003">
    <property type="protein sequence ID" value="KAK1769162.1"/>
    <property type="molecule type" value="Genomic_DNA"/>
</dbReference>
<dbReference type="Proteomes" id="UP001244011">
    <property type="component" value="Unassembled WGS sequence"/>
</dbReference>
<evidence type="ECO:0000256" key="3">
    <source>
        <dbReference type="ARBA" id="ARBA00022964"/>
    </source>
</evidence>
<feature type="domain" description="Prolyl 4-hydroxylase alpha subunit" evidence="7">
    <location>
        <begin position="71"/>
        <end position="280"/>
    </location>
</feature>
<organism evidence="8 9">
    <name type="scientific">Phialemonium atrogriseum</name>
    <dbReference type="NCBI Taxonomy" id="1093897"/>
    <lineage>
        <taxon>Eukaryota</taxon>
        <taxon>Fungi</taxon>
        <taxon>Dikarya</taxon>
        <taxon>Ascomycota</taxon>
        <taxon>Pezizomycotina</taxon>
        <taxon>Sordariomycetes</taxon>
        <taxon>Sordariomycetidae</taxon>
        <taxon>Cephalothecales</taxon>
        <taxon>Cephalothecaceae</taxon>
        <taxon>Phialemonium</taxon>
    </lineage>
</organism>
<dbReference type="Pfam" id="PF13640">
    <property type="entry name" value="2OG-FeII_Oxy_3"/>
    <property type="match status" value="1"/>
</dbReference>
<keyword evidence="3" id="KW-0223">Dioxygenase</keyword>
<dbReference type="GO" id="GO:0005506">
    <property type="term" value="F:iron ion binding"/>
    <property type="evidence" value="ECO:0007669"/>
    <property type="project" value="InterPro"/>
</dbReference>
<dbReference type="AlphaFoldDB" id="A0AAJ0C5L8"/>
<dbReference type="GO" id="GO:0031418">
    <property type="term" value="F:L-ascorbic acid binding"/>
    <property type="evidence" value="ECO:0007669"/>
    <property type="project" value="InterPro"/>
</dbReference>
<comment type="cofactor">
    <cofactor evidence="1">
        <name>L-ascorbate</name>
        <dbReference type="ChEBI" id="CHEBI:38290"/>
    </cofactor>
</comment>
<dbReference type="PANTHER" id="PTHR10869:SF246">
    <property type="entry name" value="TRANSMEMBRANE PROLYL 4-HYDROXYLASE"/>
    <property type="match status" value="1"/>
</dbReference>
<dbReference type="GO" id="GO:0004656">
    <property type="term" value="F:procollagen-proline 4-dioxygenase activity"/>
    <property type="evidence" value="ECO:0007669"/>
    <property type="project" value="TreeGrafter"/>
</dbReference>
<accession>A0AAJ0C5L8</accession>
<reference evidence="8" key="1">
    <citation type="submission" date="2023-06" db="EMBL/GenBank/DDBJ databases">
        <title>Genome-scale phylogeny and comparative genomics of the fungal order Sordariales.</title>
        <authorList>
            <consortium name="Lawrence Berkeley National Laboratory"/>
            <person name="Hensen N."/>
            <person name="Bonometti L."/>
            <person name="Westerberg I."/>
            <person name="Brannstrom I.O."/>
            <person name="Guillou S."/>
            <person name="Cros-Aarteil S."/>
            <person name="Calhoun S."/>
            <person name="Haridas S."/>
            <person name="Kuo A."/>
            <person name="Mondo S."/>
            <person name="Pangilinan J."/>
            <person name="Riley R."/>
            <person name="Labutti K."/>
            <person name="Andreopoulos B."/>
            <person name="Lipzen A."/>
            <person name="Chen C."/>
            <person name="Yanf M."/>
            <person name="Daum C."/>
            <person name="Ng V."/>
            <person name="Clum A."/>
            <person name="Steindorff A."/>
            <person name="Ohm R."/>
            <person name="Martin F."/>
            <person name="Silar P."/>
            <person name="Natvig D."/>
            <person name="Lalanne C."/>
            <person name="Gautier V."/>
            <person name="Ament-Velasquez S.L."/>
            <person name="Kruys A."/>
            <person name="Hutchinson M.I."/>
            <person name="Powell A.J."/>
            <person name="Barry K."/>
            <person name="Miller A.N."/>
            <person name="Grigoriev I.V."/>
            <person name="Debuchy R."/>
            <person name="Gladieux P."/>
            <person name="Thoren M.H."/>
            <person name="Johannesson H."/>
        </authorList>
    </citation>
    <scope>NUCLEOTIDE SEQUENCE</scope>
    <source>
        <strain evidence="8">8032-3</strain>
    </source>
</reference>
<dbReference type="GeneID" id="85309161"/>
<evidence type="ECO:0000256" key="5">
    <source>
        <dbReference type="ARBA" id="ARBA00023004"/>
    </source>
</evidence>
<name>A0AAJ0C5L8_9PEZI</name>
<evidence type="ECO:0000256" key="4">
    <source>
        <dbReference type="ARBA" id="ARBA00023002"/>
    </source>
</evidence>